<protein>
    <submittedName>
        <fullName evidence="6">MurR/RpiR family transcriptional regulator</fullName>
    </submittedName>
</protein>
<evidence type="ECO:0000256" key="1">
    <source>
        <dbReference type="ARBA" id="ARBA00023015"/>
    </source>
</evidence>
<dbReference type="CDD" id="cd05013">
    <property type="entry name" value="SIS_RpiR"/>
    <property type="match status" value="1"/>
</dbReference>
<reference evidence="6 7" key="1">
    <citation type="journal article" date="2017" name="Genome Announc.">
        <title>Draft Genome Sequence of Romboutsia weinsteinii sp. nov. Strain CCRI-19649(T) Isolated from Surface Water.</title>
        <authorList>
            <person name="Maheux A.F."/>
            <person name="Boudreau D.K."/>
            <person name="Berube E."/>
            <person name="Boissinot M."/>
            <person name="Cantin P."/>
            <person name="Raymond F."/>
            <person name="Corbeil J."/>
            <person name="Omar R.F."/>
            <person name="Bergeron M.G."/>
        </authorList>
    </citation>
    <scope>NUCLEOTIDE SEQUENCE [LARGE SCALE GENOMIC DNA]</scope>
    <source>
        <strain evidence="6 7">CCRI-19649</strain>
    </source>
</reference>
<dbReference type="InterPro" id="IPR036388">
    <property type="entry name" value="WH-like_DNA-bd_sf"/>
</dbReference>
<keyword evidence="1" id="KW-0805">Transcription regulation</keyword>
<evidence type="ECO:0000313" key="7">
    <source>
        <dbReference type="Proteomes" id="UP000215694"/>
    </source>
</evidence>
<evidence type="ECO:0000256" key="2">
    <source>
        <dbReference type="ARBA" id="ARBA00023125"/>
    </source>
</evidence>
<accession>A0A371J7G2</accession>
<dbReference type="GO" id="GO:0097367">
    <property type="term" value="F:carbohydrate derivative binding"/>
    <property type="evidence" value="ECO:0007669"/>
    <property type="project" value="InterPro"/>
</dbReference>
<evidence type="ECO:0000313" key="6">
    <source>
        <dbReference type="EMBL" id="RDY28596.1"/>
    </source>
</evidence>
<dbReference type="GO" id="GO:0003700">
    <property type="term" value="F:DNA-binding transcription factor activity"/>
    <property type="evidence" value="ECO:0007669"/>
    <property type="project" value="InterPro"/>
</dbReference>
<evidence type="ECO:0000259" key="4">
    <source>
        <dbReference type="PROSITE" id="PS51071"/>
    </source>
</evidence>
<dbReference type="Proteomes" id="UP000215694">
    <property type="component" value="Unassembled WGS sequence"/>
</dbReference>
<dbReference type="InterPro" id="IPR009057">
    <property type="entry name" value="Homeodomain-like_sf"/>
</dbReference>
<dbReference type="SUPFAM" id="SSF46689">
    <property type="entry name" value="Homeodomain-like"/>
    <property type="match status" value="1"/>
</dbReference>
<proteinExistence type="predicted"/>
<keyword evidence="3" id="KW-0804">Transcription</keyword>
<dbReference type="EMBL" id="NOJY02000006">
    <property type="protein sequence ID" value="RDY28596.1"/>
    <property type="molecule type" value="Genomic_DNA"/>
</dbReference>
<dbReference type="InterPro" id="IPR046348">
    <property type="entry name" value="SIS_dom_sf"/>
</dbReference>
<dbReference type="PANTHER" id="PTHR30514:SF1">
    <property type="entry name" value="HTH-TYPE TRANSCRIPTIONAL REGULATOR HEXR-RELATED"/>
    <property type="match status" value="1"/>
</dbReference>
<dbReference type="GO" id="GO:0003677">
    <property type="term" value="F:DNA binding"/>
    <property type="evidence" value="ECO:0007669"/>
    <property type="project" value="UniProtKB-KW"/>
</dbReference>
<dbReference type="InterPro" id="IPR035472">
    <property type="entry name" value="RpiR-like_SIS"/>
</dbReference>
<dbReference type="InterPro" id="IPR047640">
    <property type="entry name" value="RpiR-like"/>
</dbReference>
<keyword evidence="7" id="KW-1185">Reference proteome</keyword>
<sequence length="286" mass="32249">MQDTYKFKIQSTYFSLRPSEQKVAEFVLKNTEDVSKLTITELSGRVNVSQPTIIRFVKAMGFNGYREFKDAIIMEIGNNKSKKQELLYGFELNKDDLIDNIPAKTIGTTIEILEETLKSISIDSFEEAVNMIIKAKRIDIYGVENSMSVVSDLVNKLIYLGLNIRYYTDNYMQNVCASNLDKDDLAIAISYSGTSKNTVDAIRNAKSCGSKTLVITNFEDTIINEYADVSIYSSNSKATIYGSAIFSRSSQIAIVDMLYMGVILSDYDKYSKILDKNSIISEDRSY</sequence>
<evidence type="ECO:0000256" key="3">
    <source>
        <dbReference type="ARBA" id="ARBA00023163"/>
    </source>
</evidence>
<comment type="caution">
    <text evidence="6">The sequence shown here is derived from an EMBL/GenBank/DDBJ whole genome shotgun (WGS) entry which is preliminary data.</text>
</comment>
<dbReference type="InterPro" id="IPR000281">
    <property type="entry name" value="HTH_RpiR"/>
</dbReference>
<organism evidence="6 7">
    <name type="scientific">Romboutsia weinsteinii</name>
    <dbReference type="NCBI Taxonomy" id="2020949"/>
    <lineage>
        <taxon>Bacteria</taxon>
        <taxon>Bacillati</taxon>
        <taxon>Bacillota</taxon>
        <taxon>Clostridia</taxon>
        <taxon>Peptostreptococcales</taxon>
        <taxon>Peptostreptococcaceae</taxon>
        <taxon>Romboutsia</taxon>
    </lineage>
</organism>
<dbReference type="AlphaFoldDB" id="A0A371J7G2"/>
<name>A0A371J7G2_9FIRM</name>
<dbReference type="OrthoDB" id="9762536at2"/>
<dbReference type="Pfam" id="PF01380">
    <property type="entry name" value="SIS"/>
    <property type="match status" value="1"/>
</dbReference>
<dbReference type="PANTHER" id="PTHR30514">
    <property type="entry name" value="GLUCOKINASE"/>
    <property type="match status" value="1"/>
</dbReference>
<dbReference type="GO" id="GO:1901135">
    <property type="term" value="P:carbohydrate derivative metabolic process"/>
    <property type="evidence" value="ECO:0007669"/>
    <property type="project" value="InterPro"/>
</dbReference>
<gene>
    <name evidence="6" type="ORF">CHL78_004685</name>
</gene>
<dbReference type="Gene3D" id="3.40.50.10490">
    <property type="entry name" value="Glucose-6-phosphate isomerase like protein, domain 1"/>
    <property type="match status" value="1"/>
</dbReference>
<feature type="domain" description="HTH rpiR-type" evidence="4">
    <location>
        <begin position="3"/>
        <end position="79"/>
    </location>
</feature>
<dbReference type="PROSITE" id="PS51464">
    <property type="entry name" value="SIS"/>
    <property type="match status" value="1"/>
</dbReference>
<evidence type="ECO:0000259" key="5">
    <source>
        <dbReference type="PROSITE" id="PS51464"/>
    </source>
</evidence>
<keyword evidence="2" id="KW-0238">DNA-binding</keyword>
<dbReference type="SUPFAM" id="SSF53697">
    <property type="entry name" value="SIS domain"/>
    <property type="match status" value="1"/>
</dbReference>
<dbReference type="PROSITE" id="PS51071">
    <property type="entry name" value="HTH_RPIR"/>
    <property type="match status" value="1"/>
</dbReference>
<feature type="domain" description="SIS" evidence="5">
    <location>
        <begin position="128"/>
        <end position="268"/>
    </location>
</feature>
<dbReference type="InterPro" id="IPR001347">
    <property type="entry name" value="SIS_dom"/>
</dbReference>
<dbReference type="Gene3D" id="1.10.10.10">
    <property type="entry name" value="Winged helix-like DNA-binding domain superfamily/Winged helix DNA-binding domain"/>
    <property type="match status" value="1"/>
</dbReference>
<dbReference type="Pfam" id="PF01418">
    <property type="entry name" value="HTH_6"/>
    <property type="match status" value="1"/>
</dbReference>